<dbReference type="EMBL" id="JBBHLI010000004">
    <property type="protein sequence ID" value="MEK9501012.1"/>
    <property type="molecule type" value="Genomic_DNA"/>
</dbReference>
<evidence type="ECO:0000256" key="4">
    <source>
        <dbReference type="ARBA" id="ARBA00022827"/>
    </source>
</evidence>
<evidence type="ECO:0000313" key="10">
    <source>
        <dbReference type="Proteomes" id="UP001484239"/>
    </source>
</evidence>
<dbReference type="InterPro" id="IPR009100">
    <property type="entry name" value="AcylCoA_DH/oxidase_NM_dom_sf"/>
</dbReference>
<keyword evidence="5" id="KW-0560">Oxidoreductase</keyword>
<dbReference type="InterPro" id="IPR013786">
    <property type="entry name" value="AcylCoA_DH/ox_N"/>
</dbReference>
<dbReference type="PROSITE" id="PS00073">
    <property type="entry name" value="ACYL_COA_DH_2"/>
    <property type="match status" value="1"/>
</dbReference>
<dbReference type="Pfam" id="PF00441">
    <property type="entry name" value="Acyl-CoA_dh_1"/>
    <property type="match status" value="1"/>
</dbReference>
<reference evidence="9 10" key="1">
    <citation type="submission" date="2024-02" db="EMBL/GenBank/DDBJ databases">
        <title>A novel Gemmatimonadota bacterium.</title>
        <authorList>
            <person name="Du Z.-J."/>
            <person name="Ye Y.-Q."/>
        </authorList>
    </citation>
    <scope>NUCLEOTIDE SEQUENCE [LARGE SCALE GENOMIC DNA]</scope>
    <source>
        <strain evidence="9 10">DH-20</strain>
    </source>
</reference>
<evidence type="ECO:0000256" key="5">
    <source>
        <dbReference type="RuleBase" id="RU362125"/>
    </source>
</evidence>
<dbReference type="PIRSF" id="PIRSF016578">
    <property type="entry name" value="HsaA"/>
    <property type="match status" value="1"/>
</dbReference>
<feature type="domain" description="Acyl-CoA dehydrogenase/oxidase N-terminal" evidence="8">
    <location>
        <begin position="6"/>
        <end position="118"/>
    </location>
</feature>
<dbReference type="InterPro" id="IPR036250">
    <property type="entry name" value="AcylCo_DH-like_C"/>
</dbReference>
<evidence type="ECO:0000256" key="2">
    <source>
        <dbReference type="ARBA" id="ARBA00009347"/>
    </source>
</evidence>
<name>A0ABU9E8F2_9BACT</name>
<dbReference type="InterPro" id="IPR006089">
    <property type="entry name" value="Acyl-CoA_DH_CS"/>
</dbReference>
<keyword evidence="4 5" id="KW-0274">FAD</keyword>
<proteinExistence type="inferred from homology"/>
<dbReference type="Pfam" id="PF02771">
    <property type="entry name" value="Acyl-CoA_dh_N"/>
    <property type="match status" value="1"/>
</dbReference>
<dbReference type="Gene3D" id="1.10.540.10">
    <property type="entry name" value="Acyl-CoA dehydrogenase/oxidase, N-terminal domain"/>
    <property type="match status" value="1"/>
</dbReference>
<keyword evidence="10" id="KW-1185">Reference proteome</keyword>
<dbReference type="PANTHER" id="PTHR43884:SF12">
    <property type="entry name" value="ISOVALERYL-COA DEHYDROGENASE, MITOCHONDRIAL-RELATED"/>
    <property type="match status" value="1"/>
</dbReference>
<dbReference type="Proteomes" id="UP001484239">
    <property type="component" value="Unassembled WGS sequence"/>
</dbReference>
<dbReference type="SUPFAM" id="SSF56645">
    <property type="entry name" value="Acyl-CoA dehydrogenase NM domain-like"/>
    <property type="match status" value="1"/>
</dbReference>
<dbReference type="PANTHER" id="PTHR43884">
    <property type="entry name" value="ACYL-COA DEHYDROGENASE"/>
    <property type="match status" value="1"/>
</dbReference>
<evidence type="ECO:0000259" key="7">
    <source>
        <dbReference type="Pfam" id="PF02770"/>
    </source>
</evidence>
<dbReference type="CDD" id="cd01158">
    <property type="entry name" value="SCAD_SBCAD"/>
    <property type="match status" value="1"/>
</dbReference>
<evidence type="ECO:0000256" key="3">
    <source>
        <dbReference type="ARBA" id="ARBA00022630"/>
    </source>
</evidence>
<evidence type="ECO:0000256" key="1">
    <source>
        <dbReference type="ARBA" id="ARBA00001974"/>
    </source>
</evidence>
<organism evidence="9 10">
    <name type="scientific">Gaopeijia maritima</name>
    <dbReference type="NCBI Taxonomy" id="3119007"/>
    <lineage>
        <taxon>Bacteria</taxon>
        <taxon>Pseudomonadati</taxon>
        <taxon>Gemmatimonadota</taxon>
        <taxon>Longimicrobiia</taxon>
        <taxon>Gaopeijiales</taxon>
        <taxon>Gaopeijiaceae</taxon>
        <taxon>Gaopeijia</taxon>
    </lineage>
</organism>
<gene>
    <name evidence="9" type="ORF">WI372_08490</name>
</gene>
<dbReference type="SUPFAM" id="SSF47203">
    <property type="entry name" value="Acyl-CoA dehydrogenase C-terminal domain-like"/>
    <property type="match status" value="1"/>
</dbReference>
<dbReference type="RefSeq" id="WP_405276982.1">
    <property type="nucleotide sequence ID" value="NZ_JBBHLI010000004.1"/>
</dbReference>
<dbReference type="InterPro" id="IPR006091">
    <property type="entry name" value="Acyl-CoA_Oxase/DH_mid-dom"/>
</dbReference>
<dbReference type="InterPro" id="IPR009075">
    <property type="entry name" value="AcylCo_DH/oxidase_C"/>
</dbReference>
<dbReference type="InterPro" id="IPR046373">
    <property type="entry name" value="Acyl-CoA_Oxase/DH_mid-dom_sf"/>
</dbReference>
<dbReference type="InterPro" id="IPR037069">
    <property type="entry name" value="AcylCoA_DH/ox_N_sf"/>
</dbReference>
<dbReference type="Pfam" id="PF02770">
    <property type="entry name" value="Acyl-CoA_dh_M"/>
    <property type="match status" value="1"/>
</dbReference>
<comment type="similarity">
    <text evidence="2 5">Belongs to the acyl-CoA dehydrogenase family.</text>
</comment>
<protein>
    <submittedName>
        <fullName evidence="9">Acyl-CoA dehydrogenase</fullName>
    </submittedName>
</protein>
<dbReference type="Gene3D" id="1.20.140.10">
    <property type="entry name" value="Butyryl-CoA Dehydrogenase, subunit A, domain 3"/>
    <property type="match status" value="1"/>
</dbReference>
<evidence type="ECO:0000313" key="9">
    <source>
        <dbReference type="EMBL" id="MEK9501012.1"/>
    </source>
</evidence>
<accession>A0ABU9E8F2</accession>
<feature type="domain" description="Acyl-CoA oxidase/dehydrogenase middle" evidence="7">
    <location>
        <begin position="123"/>
        <end position="237"/>
    </location>
</feature>
<feature type="domain" description="Acyl-CoA dehydrogenase/oxidase C-terminal" evidence="6">
    <location>
        <begin position="249"/>
        <end position="398"/>
    </location>
</feature>
<comment type="caution">
    <text evidence="9">The sequence shown here is derived from an EMBL/GenBank/DDBJ whole genome shotgun (WGS) entry which is preliminary data.</text>
</comment>
<dbReference type="Gene3D" id="2.40.110.10">
    <property type="entry name" value="Butyryl-CoA Dehydrogenase, subunit A, domain 2"/>
    <property type="match status" value="1"/>
</dbReference>
<comment type="cofactor">
    <cofactor evidence="1 5">
        <name>FAD</name>
        <dbReference type="ChEBI" id="CHEBI:57692"/>
    </cofactor>
</comment>
<evidence type="ECO:0000259" key="8">
    <source>
        <dbReference type="Pfam" id="PF02771"/>
    </source>
</evidence>
<evidence type="ECO:0000259" key="6">
    <source>
        <dbReference type="Pfam" id="PF00441"/>
    </source>
</evidence>
<sequence length="407" mass="44374">MDRYLSEQHLALRARVADFAREAVAPVARELDATSTFPWENVKAMGEMGLLGLPIPEEYGGQGLDYTSYILVVEEMAKVDASHAITISAHTTLGSGPILQFGNEEQKQRYLPWLAKGEVLGGFGLTEPGAGSDSGGTRTRAVRQGDHYVINGSKIFITHAGVGEIFTVTAVTDPDKGTKGISSFVVTKPTIDIPRCEALGMGHRPDIGYMDGVQSGKKEDKMGWRASDTRELLLQDVEVPAENRLGEEGRGFINFMKTLDAGRIGIAALSLGLAEGAFEAALRYTTGREQFGRKVWDFQQVQFPMADMATEIQAARHLTYHAAWLKDQGRPFSTEAAMAKLYASELAMRATLKAIQLMGGAGYSDEYPVERMARDAKVCEIGEGTSEVQRLVIARHLLREELKATAA</sequence>
<keyword evidence="3 5" id="KW-0285">Flavoprotein</keyword>
<dbReference type="PROSITE" id="PS00072">
    <property type="entry name" value="ACYL_COA_DH_1"/>
    <property type="match status" value="1"/>
</dbReference>